<feature type="compositionally biased region" description="Basic and acidic residues" evidence="1">
    <location>
        <begin position="93"/>
        <end position="102"/>
    </location>
</feature>
<feature type="region of interest" description="Disordered" evidence="1">
    <location>
        <begin position="175"/>
        <end position="320"/>
    </location>
</feature>
<name>A0AAV7YU58_9EUKA</name>
<feature type="compositionally biased region" description="Basic and acidic residues" evidence="1">
    <location>
        <begin position="429"/>
        <end position="445"/>
    </location>
</feature>
<feature type="compositionally biased region" description="Acidic residues" evidence="1">
    <location>
        <begin position="614"/>
        <end position="627"/>
    </location>
</feature>
<evidence type="ECO:0000256" key="1">
    <source>
        <dbReference type="SAM" id="MobiDB-lite"/>
    </source>
</evidence>
<feature type="region of interest" description="Disordered" evidence="1">
    <location>
        <begin position="429"/>
        <end position="473"/>
    </location>
</feature>
<feature type="compositionally biased region" description="Basic residues" evidence="1">
    <location>
        <begin position="251"/>
        <end position="268"/>
    </location>
</feature>
<feature type="compositionally biased region" description="Basic and acidic residues" evidence="1">
    <location>
        <begin position="273"/>
        <end position="284"/>
    </location>
</feature>
<feature type="region of interest" description="Disordered" evidence="1">
    <location>
        <begin position="512"/>
        <end position="535"/>
    </location>
</feature>
<feature type="compositionally biased region" description="Basic and acidic residues" evidence="1">
    <location>
        <begin position="49"/>
        <end position="66"/>
    </location>
</feature>
<dbReference type="AlphaFoldDB" id="A0AAV7YU58"/>
<feature type="compositionally biased region" description="Low complexity" evidence="1">
    <location>
        <begin position="103"/>
        <end position="121"/>
    </location>
</feature>
<gene>
    <name evidence="2" type="ORF">M0812_21270</name>
</gene>
<evidence type="ECO:0000313" key="2">
    <source>
        <dbReference type="EMBL" id="KAJ3432336.1"/>
    </source>
</evidence>
<proteinExistence type="predicted"/>
<feature type="region of interest" description="Disordered" evidence="1">
    <location>
        <begin position="47"/>
        <end position="159"/>
    </location>
</feature>
<feature type="compositionally biased region" description="Basic residues" evidence="1">
    <location>
        <begin position="193"/>
        <end position="206"/>
    </location>
</feature>
<feature type="compositionally biased region" description="Basic and acidic residues" evidence="1">
    <location>
        <begin position="636"/>
        <end position="645"/>
    </location>
</feature>
<reference evidence="2" key="1">
    <citation type="submission" date="2022-08" db="EMBL/GenBank/DDBJ databases">
        <title>Novel sulphate-reducing endosymbionts in the free-living metamonad Anaeramoeba.</title>
        <authorList>
            <person name="Jerlstrom-Hultqvist J."/>
            <person name="Cepicka I."/>
            <person name="Gallot-Lavallee L."/>
            <person name="Salas-Leiva D."/>
            <person name="Curtis B.A."/>
            <person name="Zahonova K."/>
            <person name="Pipaliya S."/>
            <person name="Dacks J."/>
            <person name="Roger A.J."/>
        </authorList>
    </citation>
    <scope>NUCLEOTIDE SEQUENCE</scope>
    <source>
        <strain evidence="2">Busselton2</strain>
    </source>
</reference>
<feature type="compositionally biased region" description="Polar residues" evidence="1">
    <location>
        <begin position="175"/>
        <end position="184"/>
    </location>
</feature>
<feature type="compositionally biased region" description="Polar residues" evidence="1">
    <location>
        <begin position="68"/>
        <end position="78"/>
    </location>
</feature>
<sequence length="711" mass="83698">MTSTTEHINQILIEENQIPTEENQQILQTDENQLTLQIASNFTSTKNIDLGEKSNNKNEDQKEIKIKINTNPDQIQEQTKTKTKTTTTTTTNKKIEDGENLSKNKTNKNQIKKTTTNTTPKTTKKKIFPKNEKKNQKTKPRTLYTTEKPKRSSLNTNKTKKLKLKSINKKGSLAEKTNCTNTGNGHEGTLVKTQKKSLNNHRRKTPRLLYSTQNPPKKKLSPKRSHPNFSTIKTKNYTRLHSSKIPPKKTFYNKKYVKTLPSKNKHTNNKSNDNNKEKERENQKHQQKQQTSKIAKKRYAQNHLKKKSARKKKFKKKVNRKNSIGEDLEIDPNFETRLKTPIRERILKRKMGLSKLDKKTEKRVLRHREKTLEENFSDFPELEKERILKIKELKTPDLNRIKMEQFKKFLSQFDIDFLKQNQKEIEREINKERGLLEQGSKEKTRNTNTKRNRSTNRDQNKPRRKIYNADPKKVRNKLRRFQEITDQHNKAATNKTKKIGYTKNHHRRNVITKKNRQQRQNQNGNRIGKHNANVRQKSKIKLITKSDMPKIPNVQGEMRYNSKTHEWEGNEQELGAFDMKGPTLISNINSTMTFTEFNGMKFNAKEHKWEGNEEEIDWGNSSEDEDFLNSANSTEPDPKNMHKNNDLATNSRYKIKNTFLLDDKTRNKFKNLEKSNKSLMRNWSVDESLFDSKFSIRSFSLSYIVEKSKFL</sequence>
<protein>
    <submittedName>
        <fullName evidence="2">Mitotic check point protein bfa1</fullName>
    </submittedName>
</protein>
<comment type="caution">
    <text evidence="2">The sequence shown here is derived from an EMBL/GenBank/DDBJ whole genome shotgun (WGS) entry which is preliminary data.</text>
</comment>
<dbReference type="EMBL" id="JANTQA010000047">
    <property type="protein sequence ID" value="KAJ3432336.1"/>
    <property type="molecule type" value="Genomic_DNA"/>
</dbReference>
<feature type="compositionally biased region" description="Basic residues" evidence="1">
    <location>
        <begin position="294"/>
        <end position="320"/>
    </location>
</feature>
<feature type="region of interest" description="Disordered" evidence="1">
    <location>
        <begin position="614"/>
        <end position="646"/>
    </location>
</feature>
<dbReference type="Proteomes" id="UP001146793">
    <property type="component" value="Unassembled WGS sequence"/>
</dbReference>
<organism evidence="2 3">
    <name type="scientific">Anaeramoeba flamelloides</name>
    <dbReference type="NCBI Taxonomy" id="1746091"/>
    <lineage>
        <taxon>Eukaryota</taxon>
        <taxon>Metamonada</taxon>
        <taxon>Anaeramoebidae</taxon>
        <taxon>Anaeramoeba</taxon>
    </lineage>
</organism>
<accession>A0AAV7YU58</accession>
<feature type="compositionally biased region" description="Basic residues" evidence="1">
    <location>
        <begin position="216"/>
        <end position="226"/>
    </location>
</feature>
<evidence type="ECO:0000313" key="3">
    <source>
        <dbReference type="Proteomes" id="UP001146793"/>
    </source>
</evidence>